<dbReference type="GO" id="GO:0038023">
    <property type="term" value="F:signaling receptor activity"/>
    <property type="evidence" value="ECO:0007669"/>
    <property type="project" value="InterPro"/>
</dbReference>
<dbReference type="InterPro" id="IPR026612">
    <property type="entry name" value="STRA6-like"/>
</dbReference>
<dbReference type="GO" id="GO:0071939">
    <property type="term" value="P:vitamin A import into cell"/>
    <property type="evidence" value="ECO:0007669"/>
    <property type="project" value="TreeGrafter"/>
</dbReference>
<protein>
    <submittedName>
        <fullName evidence="9">Uncharacterized protein</fullName>
    </submittedName>
</protein>
<feature type="transmembrane region" description="Helical" evidence="8">
    <location>
        <begin position="35"/>
        <end position="61"/>
    </location>
</feature>
<evidence type="ECO:0000256" key="6">
    <source>
        <dbReference type="ARBA" id="ARBA00023136"/>
    </source>
</evidence>
<name>A0A8S3ZH86_9EUPU</name>
<gene>
    <name evidence="9" type="ORF">CUNI_LOCUS14502</name>
</gene>
<proteinExistence type="predicted"/>
<evidence type="ECO:0000256" key="5">
    <source>
        <dbReference type="ARBA" id="ARBA00022989"/>
    </source>
</evidence>
<evidence type="ECO:0000256" key="4">
    <source>
        <dbReference type="ARBA" id="ARBA00022692"/>
    </source>
</evidence>
<keyword evidence="2" id="KW-0813">Transport</keyword>
<feature type="transmembrane region" description="Helical" evidence="8">
    <location>
        <begin position="67"/>
        <end position="91"/>
    </location>
</feature>
<sequence>MLRIYQGYRQFGPVASRTPQNILTRSMMFPGYQMAFMLWGIILCFATVFLLTIIPILTFYFTAKFNVLGTVVLNLAQVLSFPATVLIMFYLQVFMTKRVLLQDKVKLTDEKPPLNVDNRKFYEIVNYYSLFTNMAVGLLTCLFRIIQSGFFGIFSIARLDRSVFPHSMESWDKGYAAYVSMLLVDNAHNNPCMRVFAHLLWTKTLAGRLKQVQVQEDSSDVLLLIPDQQPRNILANDIPASPDQPGNPWIFVEANEDHKSNRARIRWFIIYTLFKNPQLCQLRKQQISRKQRSSTNVASISDVAHNSSETANEDSELLDCDSLFSCSSTEVQAGKDNVLIDVLDHHASDSLT</sequence>
<evidence type="ECO:0000256" key="7">
    <source>
        <dbReference type="ARBA" id="ARBA00023170"/>
    </source>
</evidence>
<organism evidence="9 10">
    <name type="scientific">Candidula unifasciata</name>
    <dbReference type="NCBI Taxonomy" id="100452"/>
    <lineage>
        <taxon>Eukaryota</taxon>
        <taxon>Metazoa</taxon>
        <taxon>Spiralia</taxon>
        <taxon>Lophotrochozoa</taxon>
        <taxon>Mollusca</taxon>
        <taxon>Gastropoda</taxon>
        <taxon>Heterobranchia</taxon>
        <taxon>Euthyneura</taxon>
        <taxon>Panpulmonata</taxon>
        <taxon>Eupulmonata</taxon>
        <taxon>Stylommatophora</taxon>
        <taxon>Helicina</taxon>
        <taxon>Helicoidea</taxon>
        <taxon>Geomitridae</taxon>
        <taxon>Candidula</taxon>
    </lineage>
</organism>
<keyword evidence="5 8" id="KW-1133">Transmembrane helix</keyword>
<feature type="transmembrane region" description="Helical" evidence="8">
    <location>
        <begin position="127"/>
        <end position="146"/>
    </location>
</feature>
<dbReference type="Pfam" id="PF14752">
    <property type="entry name" value="RBP_receptor"/>
    <property type="match status" value="1"/>
</dbReference>
<keyword evidence="10" id="KW-1185">Reference proteome</keyword>
<evidence type="ECO:0000313" key="9">
    <source>
        <dbReference type="EMBL" id="CAG5128944.1"/>
    </source>
</evidence>
<evidence type="ECO:0000256" key="8">
    <source>
        <dbReference type="SAM" id="Phobius"/>
    </source>
</evidence>
<dbReference type="PANTHER" id="PTHR21444:SF15">
    <property type="entry name" value="RECEPTOR FOR RETINOL UPTAKE STRA6"/>
    <property type="match status" value="1"/>
</dbReference>
<dbReference type="AlphaFoldDB" id="A0A8S3ZH86"/>
<comment type="subcellular location">
    <subcellularLocation>
        <location evidence="1">Cell membrane</location>
        <topology evidence="1">Multi-pass membrane protein</topology>
    </subcellularLocation>
</comment>
<dbReference type="GO" id="GO:0034632">
    <property type="term" value="F:retinol transmembrane transporter activity"/>
    <property type="evidence" value="ECO:0007669"/>
    <property type="project" value="InterPro"/>
</dbReference>
<accession>A0A8S3ZH86</accession>
<keyword evidence="7" id="KW-0675">Receptor</keyword>
<dbReference type="OrthoDB" id="2376984at2759"/>
<evidence type="ECO:0000256" key="2">
    <source>
        <dbReference type="ARBA" id="ARBA00022448"/>
    </source>
</evidence>
<keyword evidence="6 8" id="KW-0472">Membrane</keyword>
<dbReference type="GO" id="GO:0005886">
    <property type="term" value="C:plasma membrane"/>
    <property type="evidence" value="ECO:0007669"/>
    <property type="project" value="UniProtKB-SubCell"/>
</dbReference>
<evidence type="ECO:0000313" key="10">
    <source>
        <dbReference type="Proteomes" id="UP000678393"/>
    </source>
</evidence>
<reference evidence="9" key="1">
    <citation type="submission" date="2021-04" db="EMBL/GenBank/DDBJ databases">
        <authorList>
            <consortium name="Molecular Ecology Group"/>
        </authorList>
    </citation>
    <scope>NUCLEOTIDE SEQUENCE</scope>
</reference>
<dbReference type="EMBL" id="CAJHNH020003283">
    <property type="protein sequence ID" value="CAG5128944.1"/>
    <property type="molecule type" value="Genomic_DNA"/>
</dbReference>
<keyword evidence="3" id="KW-1003">Cell membrane</keyword>
<evidence type="ECO:0000256" key="1">
    <source>
        <dbReference type="ARBA" id="ARBA00004651"/>
    </source>
</evidence>
<evidence type="ECO:0000256" key="3">
    <source>
        <dbReference type="ARBA" id="ARBA00022475"/>
    </source>
</evidence>
<comment type="caution">
    <text evidence="9">The sequence shown here is derived from an EMBL/GenBank/DDBJ whole genome shotgun (WGS) entry which is preliminary data.</text>
</comment>
<keyword evidence="4 8" id="KW-0812">Transmembrane</keyword>
<dbReference type="PANTHER" id="PTHR21444">
    <property type="entry name" value="COILED-COIL DOMAIN-CONTAINING PROTEIN 180"/>
    <property type="match status" value="1"/>
</dbReference>
<dbReference type="Proteomes" id="UP000678393">
    <property type="component" value="Unassembled WGS sequence"/>
</dbReference>